<name>A0A9W8A6K1_9FUNG</name>
<comment type="caution">
    <text evidence="1">The sequence shown here is derived from an EMBL/GenBank/DDBJ whole genome shotgun (WGS) entry which is preliminary data.</text>
</comment>
<dbReference type="EMBL" id="JANBPU010000016">
    <property type="protein sequence ID" value="KAJ1920207.1"/>
    <property type="molecule type" value="Genomic_DNA"/>
</dbReference>
<dbReference type="AlphaFoldDB" id="A0A9W8A6K1"/>
<sequence>MYIINAHIQRLAHSIHLVNKDQHKPKCDLQQRLKNEAASSRPDTPTLLDYNATYLRSILVPLIRKALKGFYDAKLDSVDKCDVKSEAKITMVIDQRADHVRVAKSDSMLMPGEEEERGKMYQTQEDWFKPKLTTLVAIAEGMRHNPNAKSLDWVHERQRLEKLLKPPINEMILCDPATGTLYEGLSSNFFVTMAMDQSKAQSSDYKDYKLVTAPLSTVLLGTVMRLVLEVCERDSVPIEYKNPSLMGFRNGEYNGAFITSTSRLVYPISTIRDNKNIACVTDIAGKIEGATDNVGSINGNVDKR</sequence>
<dbReference type="PANTHER" id="PTHR47703">
    <property type="entry name" value="D-AMINOACID AMINOTRANSFERASE-LIKE PLP-DEPENDENT ENZYMES SUPERFAMILY PROTEIN"/>
    <property type="match status" value="1"/>
</dbReference>
<keyword evidence="2" id="KW-1185">Reference proteome</keyword>
<accession>A0A9W8A6K1</accession>
<dbReference type="PANTHER" id="PTHR47703:SF2">
    <property type="entry name" value="D-AMINOACID AMINOTRANSFERASE-LIKE PLP-DEPENDENT ENZYMES SUPERFAMILY PROTEIN"/>
    <property type="match status" value="1"/>
</dbReference>
<evidence type="ECO:0000313" key="2">
    <source>
        <dbReference type="Proteomes" id="UP001150538"/>
    </source>
</evidence>
<dbReference type="OrthoDB" id="59470at2759"/>
<dbReference type="Gene3D" id="3.20.10.10">
    <property type="entry name" value="D-amino Acid Aminotransferase, subunit A, domain 2"/>
    <property type="match status" value="1"/>
</dbReference>
<evidence type="ECO:0000313" key="1">
    <source>
        <dbReference type="EMBL" id="KAJ1920207.1"/>
    </source>
</evidence>
<organism evidence="1 2">
    <name type="scientific">Mycoemilia scoparia</name>
    <dbReference type="NCBI Taxonomy" id="417184"/>
    <lineage>
        <taxon>Eukaryota</taxon>
        <taxon>Fungi</taxon>
        <taxon>Fungi incertae sedis</taxon>
        <taxon>Zoopagomycota</taxon>
        <taxon>Kickxellomycotina</taxon>
        <taxon>Kickxellomycetes</taxon>
        <taxon>Kickxellales</taxon>
        <taxon>Kickxellaceae</taxon>
        <taxon>Mycoemilia</taxon>
    </lineage>
</organism>
<protein>
    <submittedName>
        <fullName evidence="1">Uncharacterized protein</fullName>
    </submittedName>
</protein>
<dbReference type="InterPro" id="IPR036038">
    <property type="entry name" value="Aminotransferase-like"/>
</dbReference>
<dbReference type="SUPFAM" id="SSF56752">
    <property type="entry name" value="D-aminoacid aminotransferase-like PLP-dependent enzymes"/>
    <property type="match status" value="1"/>
</dbReference>
<reference evidence="1" key="1">
    <citation type="submission" date="2022-07" db="EMBL/GenBank/DDBJ databases">
        <title>Phylogenomic reconstructions and comparative analyses of Kickxellomycotina fungi.</title>
        <authorList>
            <person name="Reynolds N.K."/>
            <person name="Stajich J.E."/>
            <person name="Barry K."/>
            <person name="Grigoriev I.V."/>
            <person name="Crous P."/>
            <person name="Smith M.E."/>
        </authorList>
    </citation>
    <scope>NUCLEOTIDE SEQUENCE</scope>
    <source>
        <strain evidence="1">NBRC 100468</strain>
    </source>
</reference>
<dbReference type="GO" id="GO:0003824">
    <property type="term" value="F:catalytic activity"/>
    <property type="evidence" value="ECO:0007669"/>
    <property type="project" value="InterPro"/>
</dbReference>
<dbReference type="Pfam" id="PF01063">
    <property type="entry name" value="Aminotran_4"/>
    <property type="match status" value="1"/>
</dbReference>
<gene>
    <name evidence="1" type="ORF">H4219_001440</name>
</gene>
<dbReference type="Proteomes" id="UP001150538">
    <property type="component" value="Unassembled WGS sequence"/>
</dbReference>
<dbReference type="InterPro" id="IPR001544">
    <property type="entry name" value="Aminotrans_IV"/>
</dbReference>
<dbReference type="InterPro" id="IPR043132">
    <property type="entry name" value="BCAT-like_C"/>
</dbReference>
<proteinExistence type="predicted"/>